<comment type="caution">
    <text evidence="2">The sequence shown here is derived from an EMBL/GenBank/DDBJ whole genome shotgun (WGS) entry which is preliminary data.</text>
</comment>
<keyword evidence="3" id="KW-1185">Reference proteome</keyword>
<feature type="compositionally biased region" description="Gly residues" evidence="1">
    <location>
        <begin position="91"/>
        <end position="102"/>
    </location>
</feature>
<dbReference type="AlphaFoldDB" id="R4X9C3"/>
<evidence type="ECO:0000256" key="1">
    <source>
        <dbReference type="SAM" id="MobiDB-lite"/>
    </source>
</evidence>
<evidence type="ECO:0000313" key="2">
    <source>
        <dbReference type="EMBL" id="CCG82331.1"/>
    </source>
</evidence>
<evidence type="ECO:0000313" key="3">
    <source>
        <dbReference type="Proteomes" id="UP000013776"/>
    </source>
</evidence>
<feature type="region of interest" description="Disordered" evidence="1">
    <location>
        <begin position="1"/>
        <end position="102"/>
    </location>
</feature>
<name>R4X9C3_TAPDE</name>
<sequence length="102" mass="10235">MSDIKAQNELEASKHIGQNVDTSGLEIPEDLKHLNPTAPGHSSDPAVVQEAGSVSQTLHSGPDKMKAPVVDEGLDRSAGKSVATGDARQTSGGGGSGGSSST</sequence>
<protein>
    <submittedName>
        <fullName evidence="2">Uncharacterized protein</fullName>
    </submittedName>
</protein>
<proteinExistence type="predicted"/>
<dbReference type="Proteomes" id="UP000013776">
    <property type="component" value="Unassembled WGS sequence"/>
</dbReference>
<gene>
    <name evidence="2" type="ORF">TAPDE_002351</name>
</gene>
<dbReference type="EMBL" id="CAHR02000080">
    <property type="protein sequence ID" value="CCG82331.1"/>
    <property type="molecule type" value="Genomic_DNA"/>
</dbReference>
<organism evidence="2 3">
    <name type="scientific">Taphrina deformans (strain PYCC 5710 / ATCC 11124 / CBS 356.35 / IMI 108563 / JCM 9778 / NBRC 8474)</name>
    <name type="common">Peach leaf curl fungus</name>
    <name type="synonym">Lalaria deformans</name>
    <dbReference type="NCBI Taxonomy" id="1097556"/>
    <lineage>
        <taxon>Eukaryota</taxon>
        <taxon>Fungi</taxon>
        <taxon>Dikarya</taxon>
        <taxon>Ascomycota</taxon>
        <taxon>Taphrinomycotina</taxon>
        <taxon>Taphrinomycetes</taxon>
        <taxon>Taphrinales</taxon>
        <taxon>Taphrinaceae</taxon>
        <taxon>Taphrina</taxon>
    </lineage>
</organism>
<accession>R4X9C3</accession>
<feature type="compositionally biased region" description="Basic and acidic residues" evidence="1">
    <location>
        <begin position="1"/>
        <end position="14"/>
    </location>
</feature>
<reference evidence="2 3" key="1">
    <citation type="journal article" date="2013" name="MBio">
        <title>Genome sequencing of the plant pathogen Taphrina deformans, the causal agent of peach leaf curl.</title>
        <authorList>
            <person name="Cisse O.H."/>
            <person name="Almeida J.M.G.C.F."/>
            <person name="Fonseca A."/>
            <person name="Kumar A.A."/>
            <person name="Salojaervi J."/>
            <person name="Overmyer K."/>
            <person name="Hauser P.M."/>
            <person name="Pagni M."/>
        </authorList>
    </citation>
    <scope>NUCLEOTIDE SEQUENCE [LARGE SCALE GENOMIC DNA]</scope>
    <source>
        <strain evidence="3">PYCC 5710 / ATCC 11124 / CBS 356.35 / IMI 108563 / JCM 9778 / NBRC 8474</strain>
    </source>
</reference>